<evidence type="ECO:0000256" key="7">
    <source>
        <dbReference type="PIRNR" id="PIRNR005096"/>
    </source>
</evidence>
<dbReference type="CDD" id="cd09019">
    <property type="entry name" value="galactose_mutarotase_like"/>
    <property type="match status" value="1"/>
</dbReference>
<dbReference type="GO" id="GO:0033499">
    <property type="term" value="P:galactose catabolic process via UDP-galactose, Leloir pathway"/>
    <property type="evidence" value="ECO:0007669"/>
    <property type="project" value="TreeGrafter"/>
</dbReference>
<keyword evidence="12" id="KW-1185">Reference proteome</keyword>
<comment type="catalytic activity">
    <reaction evidence="1 7">
        <text>alpha-D-glucose = beta-D-glucose</text>
        <dbReference type="Rhea" id="RHEA:10264"/>
        <dbReference type="ChEBI" id="CHEBI:15903"/>
        <dbReference type="ChEBI" id="CHEBI:17925"/>
        <dbReference type="EC" id="5.1.3.3"/>
    </reaction>
</comment>
<dbReference type="EC" id="5.1.3.3" evidence="4 7"/>
<feature type="active site" description="Proton donor" evidence="8">
    <location>
        <position position="185"/>
    </location>
</feature>
<dbReference type="PIRSF" id="PIRSF005096">
    <property type="entry name" value="GALM"/>
    <property type="match status" value="1"/>
</dbReference>
<sequence>MAIIKQPFSQDGSVDEYVLSNANGTQLHLTNWGARVTRFLVKDSKGIQLDIVPGFASYEEWQESLKTDDPYFGATIGRVAGRIHPCDKVDVAGENHVLPENQPNNVCLHGGRIGFDKKVFAAEVVTESNPASIRMVCISLDGDEGFPGKAELVVTYSLTEDNAMHIEYAGKLIEGVETIINPTNHTYWNLTGFEEPTIHNHVCQLTADRYMLTKPDHIMIPTGELAPVTGTMLDFATRPRKYSEGLESFDKDTLRGFDHIFAASEAPTDNIRQVASVWSETSGLRLTVLTDQPALIMYTGNWISDKLVGKYGVRYGNYSAVALETQRFPNSVNIPKFRSQVLLHPGDVFKQRTVYRIDHL</sequence>
<dbReference type="EMBL" id="JANBOH010000235">
    <property type="protein sequence ID" value="KAJ1643633.1"/>
    <property type="molecule type" value="Genomic_DNA"/>
</dbReference>
<dbReference type="GO" id="GO:0004034">
    <property type="term" value="F:aldose 1-epimerase activity"/>
    <property type="evidence" value="ECO:0007669"/>
    <property type="project" value="UniProtKB-EC"/>
</dbReference>
<dbReference type="GO" id="GO:0006006">
    <property type="term" value="P:glucose metabolic process"/>
    <property type="evidence" value="ECO:0007669"/>
    <property type="project" value="TreeGrafter"/>
</dbReference>
<dbReference type="Pfam" id="PF01263">
    <property type="entry name" value="Aldose_epim"/>
    <property type="match status" value="1"/>
</dbReference>
<comment type="pathway">
    <text evidence="2 7">Carbohydrate metabolism; hexose metabolism.</text>
</comment>
<name>A0A9W8CIY4_9FUNG</name>
<dbReference type="InterPro" id="IPR047215">
    <property type="entry name" value="Galactose_mutarotase-like"/>
</dbReference>
<proteinExistence type="inferred from homology"/>
<feature type="binding site" evidence="9">
    <location>
        <position position="258"/>
    </location>
    <ligand>
        <name>beta-D-galactose</name>
        <dbReference type="ChEBI" id="CHEBI:27667"/>
    </ligand>
</feature>
<dbReference type="InterPro" id="IPR015443">
    <property type="entry name" value="Aldose_1-epimerase"/>
</dbReference>
<dbReference type="InterPro" id="IPR011013">
    <property type="entry name" value="Gal_mutarotase_sf_dom"/>
</dbReference>
<dbReference type="GO" id="GO:0030246">
    <property type="term" value="F:carbohydrate binding"/>
    <property type="evidence" value="ECO:0007669"/>
    <property type="project" value="InterPro"/>
</dbReference>
<evidence type="ECO:0000313" key="11">
    <source>
        <dbReference type="EMBL" id="KAJ1643633.1"/>
    </source>
</evidence>
<dbReference type="Proteomes" id="UP001145021">
    <property type="component" value="Unassembled WGS sequence"/>
</dbReference>
<keyword evidence="6 7" id="KW-0119">Carbohydrate metabolism</keyword>
<reference evidence="11" key="1">
    <citation type="submission" date="2022-07" db="EMBL/GenBank/DDBJ databases">
        <title>Phylogenomic reconstructions and comparative analyses of Kickxellomycotina fungi.</title>
        <authorList>
            <person name="Reynolds N.K."/>
            <person name="Stajich J.E."/>
            <person name="Barry K."/>
            <person name="Grigoriev I.V."/>
            <person name="Crous P."/>
            <person name="Smith M.E."/>
        </authorList>
    </citation>
    <scope>NUCLEOTIDE SEQUENCE</scope>
    <source>
        <strain evidence="11">NBRC 105413</strain>
    </source>
</reference>
<comment type="caution">
    <text evidence="11">The sequence shown here is derived from an EMBL/GenBank/DDBJ whole genome shotgun (WGS) entry which is preliminary data.</text>
</comment>
<feature type="binding site" evidence="10">
    <location>
        <begin position="185"/>
        <end position="187"/>
    </location>
    <ligand>
        <name>beta-D-galactose</name>
        <dbReference type="ChEBI" id="CHEBI:27667"/>
    </ligand>
</feature>
<feature type="active site" description="Proton acceptor" evidence="8">
    <location>
        <position position="324"/>
    </location>
</feature>
<evidence type="ECO:0000256" key="3">
    <source>
        <dbReference type="ARBA" id="ARBA00006206"/>
    </source>
</evidence>
<evidence type="ECO:0000256" key="8">
    <source>
        <dbReference type="PIRSR" id="PIRSR005096-1"/>
    </source>
</evidence>
<accession>A0A9W8CIY4</accession>
<keyword evidence="5 7" id="KW-0413">Isomerase</keyword>
<evidence type="ECO:0000256" key="6">
    <source>
        <dbReference type="ARBA" id="ARBA00023277"/>
    </source>
</evidence>
<protein>
    <recommendedName>
        <fullName evidence="4 7">Aldose 1-epimerase</fullName>
        <ecNumber evidence="4 7">5.1.3.3</ecNumber>
    </recommendedName>
</protein>
<dbReference type="Gene3D" id="2.70.98.10">
    <property type="match status" value="1"/>
</dbReference>
<dbReference type="AlphaFoldDB" id="A0A9W8CIY4"/>
<dbReference type="InterPro" id="IPR008183">
    <property type="entry name" value="Aldose_1/G6P_1-epimerase"/>
</dbReference>
<dbReference type="PANTHER" id="PTHR10091">
    <property type="entry name" value="ALDOSE-1-EPIMERASE"/>
    <property type="match status" value="1"/>
</dbReference>
<dbReference type="PANTHER" id="PTHR10091:SF0">
    <property type="entry name" value="GALACTOSE MUTAROTASE"/>
    <property type="match status" value="1"/>
</dbReference>
<dbReference type="InterPro" id="IPR014718">
    <property type="entry name" value="GH-type_carb-bd"/>
</dbReference>
<comment type="similarity">
    <text evidence="3 7">Belongs to the aldose epimerase family.</text>
</comment>
<dbReference type="SUPFAM" id="SSF74650">
    <property type="entry name" value="Galactose mutarotase-like"/>
    <property type="match status" value="1"/>
</dbReference>
<organism evidence="11 12">
    <name type="scientific">Coemansia asiatica</name>
    <dbReference type="NCBI Taxonomy" id="1052880"/>
    <lineage>
        <taxon>Eukaryota</taxon>
        <taxon>Fungi</taxon>
        <taxon>Fungi incertae sedis</taxon>
        <taxon>Zoopagomycota</taxon>
        <taxon>Kickxellomycotina</taxon>
        <taxon>Kickxellomycetes</taxon>
        <taxon>Kickxellales</taxon>
        <taxon>Kickxellaceae</taxon>
        <taxon>Coemansia</taxon>
    </lineage>
</organism>
<evidence type="ECO:0000256" key="4">
    <source>
        <dbReference type="ARBA" id="ARBA00013185"/>
    </source>
</evidence>
<evidence type="ECO:0000256" key="1">
    <source>
        <dbReference type="ARBA" id="ARBA00001614"/>
    </source>
</evidence>
<dbReference type="InterPro" id="IPR018052">
    <property type="entry name" value="Ald1_epimerase_CS"/>
</dbReference>
<dbReference type="PROSITE" id="PS00545">
    <property type="entry name" value="ALDOSE_1_EPIMERASE"/>
    <property type="match status" value="1"/>
</dbReference>
<evidence type="ECO:0000256" key="9">
    <source>
        <dbReference type="PIRSR" id="PIRSR005096-2"/>
    </source>
</evidence>
<evidence type="ECO:0000313" key="12">
    <source>
        <dbReference type="Proteomes" id="UP001145021"/>
    </source>
</evidence>
<evidence type="ECO:0000256" key="10">
    <source>
        <dbReference type="PIRSR" id="PIRSR005096-3"/>
    </source>
</evidence>
<evidence type="ECO:0000256" key="2">
    <source>
        <dbReference type="ARBA" id="ARBA00005028"/>
    </source>
</evidence>
<gene>
    <name evidence="11" type="ORF">LPJ64_004607</name>
</gene>
<evidence type="ECO:0000256" key="5">
    <source>
        <dbReference type="ARBA" id="ARBA00023235"/>
    </source>
</evidence>